<proteinExistence type="predicted"/>
<organism evidence="1 2">
    <name type="scientific">Biomphalaria glabrata</name>
    <name type="common">Bloodfluke planorb</name>
    <name type="synonym">Freshwater snail</name>
    <dbReference type="NCBI Taxonomy" id="6526"/>
    <lineage>
        <taxon>Eukaryota</taxon>
        <taxon>Metazoa</taxon>
        <taxon>Spiralia</taxon>
        <taxon>Lophotrochozoa</taxon>
        <taxon>Mollusca</taxon>
        <taxon>Gastropoda</taxon>
        <taxon>Heterobranchia</taxon>
        <taxon>Euthyneura</taxon>
        <taxon>Panpulmonata</taxon>
        <taxon>Hygrophila</taxon>
        <taxon>Lymnaeoidea</taxon>
        <taxon>Planorbidae</taxon>
        <taxon>Biomphalaria</taxon>
    </lineage>
</organism>
<dbReference type="OMA" id="HEQILYG"/>
<evidence type="ECO:0000313" key="2">
    <source>
        <dbReference type="RefSeq" id="XP_055876763.1"/>
    </source>
</evidence>
<evidence type="ECO:0000313" key="1">
    <source>
        <dbReference type="Proteomes" id="UP001165740"/>
    </source>
</evidence>
<keyword evidence="1" id="KW-1185">Reference proteome</keyword>
<dbReference type="AlphaFoldDB" id="A0A9W2ZPE9"/>
<sequence>MIIMKMEKEKLLSRRLLCPYGTKPGYCLNTQCLNHLPEGFMSNQSDVEKDLVFERMCVEDAIKKKEKQDRYEFLKNERKLMGMSEPTDEEKNKVPLYQKKTNDAAVQEKLKLCPPIDIGKLAAKRKTFRKPARKLCMLDVPSFKAPEDDYNDLSNFLRISTMPGYSSNDYVSEYKDRHNMSVWNNRRDIDKQAFKLTRDWLSVWSDYDVIERRWRKAWAEKFSS</sequence>
<name>A0A9W2ZPE9_BIOGL</name>
<accession>A0A9W2ZPE9</accession>
<gene>
    <name evidence="2" type="primary">LOC106056403</name>
</gene>
<dbReference type="GeneID" id="106056403"/>
<protein>
    <submittedName>
        <fullName evidence="2">Uncharacterized protein LOC106056403 isoform X1</fullName>
    </submittedName>
</protein>
<reference evidence="2" key="1">
    <citation type="submission" date="2025-08" db="UniProtKB">
        <authorList>
            <consortium name="RefSeq"/>
        </authorList>
    </citation>
    <scope>IDENTIFICATION</scope>
</reference>
<dbReference type="Proteomes" id="UP001165740">
    <property type="component" value="Chromosome 2"/>
</dbReference>
<dbReference type="OrthoDB" id="6083317at2759"/>
<dbReference type="RefSeq" id="XP_055876763.1">
    <property type="nucleotide sequence ID" value="XM_056020788.1"/>
</dbReference>